<gene>
    <name evidence="3" type="ordered locus">Isop_1162</name>
</gene>
<dbReference type="AlphaFoldDB" id="E8R5K0"/>
<dbReference type="Gene3D" id="3.40.50.2000">
    <property type="entry name" value="Glycogen Phosphorylase B"/>
    <property type="match status" value="1"/>
</dbReference>
<evidence type="ECO:0000259" key="2">
    <source>
        <dbReference type="Pfam" id="PF00534"/>
    </source>
</evidence>
<feature type="domain" description="Glycosyl transferase family 1" evidence="2">
    <location>
        <begin position="226"/>
        <end position="363"/>
    </location>
</feature>
<sequence>MSPLRLDPPNPSPLPHHGESPSLSLRPALIHDWLTGRRGGEKCLEQLALLFPHAPIYTLLHQAGSAGPILEAREIRTSWLQKIPSVSRRYRGLLPLMPMAVRSWRLKPGEFDVVISFSHCVAKAVRVPEGVPHLCYCFTPMRYAWDARAEYLASIAHPLKRAVASRVLDRLKDWDRATATGVTRFLALSRTVQDRIARHYKRDALILPPPVDTRFYTLSHNPDWPRERFYLCVSALVPYKRIDLAIQACNRLKRRLIVIGDGPEAAKLRALAGPTIHFLGWVDDTVIRDHYRRAFALIFPGEEDFGIVPIEALACGCPVIALNRGAVPETVDDTVGLRFEEPKPDALAEALLAFEARPPIDSRAARRKAEPFAVERFTQRFLEVLRQTVAAPLTLKDNASSHTGSIPHPHLGSSPRAGSVETAANPLQFNPSSHS</sequence>
<feature type="compositionally biased region" description="Polar residues" evidence="1">
    <location>
        <begin position="425"/>
        <end position="435"/>
    </location>
</feature>
<evidence type="ECO:0000256" key="1">
    <source>
        <dbReference type="SAM" id="MobiDB-lite"/>
    </source>
</evidence>
<reference evidence="3 4" key="2">
    <citation type="journal article" date="2011" name="Stand. Genomic Sci.">
        <title>Complete genome sequence of Isosphaera pallida type strain (IS1B).</title>
        <authorList>
            <consortium name="US DOE Joint Genome Institute (JGI-PGF)"/>
            <person name="Goker M."/>
            <person name="Cleland D."/>
            <person name="Saunders E."/>
            <person name="Lapidus A."/>
            <person name="Nolan M."/>
            <person name="Lucas S."/>
            <person name="Hammon N."/>
            <person name="Deshpande S."/>
            <person name="Cheng J.F."/>
            <person name="Tapia R."/>
            <person name="Han C."/>
            <person name="Goodwin L."/>
            <person name="Pitluck S."/>
            <person name="Liolios K."/>
            <person name="Pagani I."/>
            <person name="Ivanova N."/>
            <person name="Mavromatis K."/>
            <person name="Pati A."/>
            <person name="Chen A."/>
            <person name="Palaniappan K."/>
            <person name="Land M."/>
            <person name="Hauser L."/>
            <person name="Chang Y.J."/>
            <person name="Jeffries C.D."/>
            <person name="Detter J.C."/>
            <person name="Beck B."/>
            <person name="Woyke T."/>
            <person name="Bristow J."/>
            <person name="Eisen J.A."/>
            <person name="Markowitz V."/>
            <person name="Hugenholtz P."/>
            <person name="Kyrpides N.C."/>
            <person name="Klenk H.P."/>
        </authorList>
    </citation>
    <scope>NUCLEOTIDE SEQUENCE [LARGE SCALE GENOMIC DNA]</scope>
    <source>
        <strain evidence="4">ATCC 43644 / DSM 9630 / IS1B</strain>
    </source>
</reference>
<proteinExistence type="predicted"/>
<dbReference type="EMBL" id="CP002353">
    <property type="protein sequence ID" value="ADV61749.1"/>
    <property type="molecule type" value="Genomic_DNA"/>
</dbReference>
<dbReference type="InterPro" id="IPR050194">
    <property type="entry name" value="Glycosyltransferase_grp1"/>
</dbReference>
<evidence type="ECO:0000313" key="4">
    <source>
        <dbReference type="Proteomes" id="UP000008631"/>
    </source>
</evidence>
<reference key="1">
    <citation type="submission" date="2010-11" db="EMBL/GenBank/DDBJ databases">
        <title>The complete sequence of chromosome of Isophaera pallida ATCC 43644.</title>
        <authorList>
            <consortium name="US DOE Joint Genome Institute (JGI-PGF)"/>
            <person name="Lucas S."/>
            <person name="Copeland A."/>
            <person name="Lapidus A."/>
            <person name="Bruce D."/>
            <person name="Goodwin L."/>
            <person name="Pitluck S."/>
            <person name="Kyrpides N."/>
            <person name="Mavromatis K."/>
            <person name="Pagani I."/>
            <person name="Ivanova N."/>
            <person name="Saunders E."/>
            <person name="Brettin T."/>
            <person name="Detter J.C."/>
            <person name="Han C."/>
            <person name="Tapia R."/>
            <person name="Land M."/>
            <person name="Hauser L."/>
            <person name="Markowitz V."/>
            <person name="Cheng J.-F."/>
            <person name="Hugenholtz P."/>
            <person name="Woyke T."/>
            <person name="Wu D."/>
            <person name="Eisen J.A."/>
        </authorList>
    </citation>
    <scope>NUCLEOTIDE SEQUENCE</scope>
    <source>
        <strain>ATCC 43644</strain>
    </source>
</reference>
<dbReference type="InParanoid" id="E8R5K0"/>
<feature type="region of interest" description="Disordered" evidence="1">
    <location>
        <begin position="1"/>
        <end position="23"/>
    </location>
</feature>
<dbReference type="PANTHER" id="PTHR45947:SF3">
    <property type="entry name" value="SULFOQUINOVOSYL TRANSFERASE SQD2"/>
    <property type="match status" value="1"/>
</dbReference>
<protein>
    <submittedName>
        <fullName evidence="3">Glycosyl transferase group 1</fullName>
    </submittedName>
</protein>
<feature type="region of interest" description="Disordered" evidence="1">
    <location>
        <begin position="400"/>
        <end position="435"/>
    </location>
</feature>
<organism evidence="3 4">
    <name type="scientific">Isosphaera pallida (strain ATCC 43644 / DSM 9630 / IS1B)</name>
    <dbReference type="NCBI Taxonomy" id="575540"/>
    <lineage>
        <taxon>Bacteria</taxon>
        <taxon>Pseudomonadati</taxon>
        <taxon>Planctomycetota</taxon>
        <taxon>Planctomycetia</taxon>
        <taxon>Isosphaerales</taxon>
        <taxon>Isosphaeraceae</taxon>
        <taxon>Isosphaera</taxon>
    </lineage>
</organism>
<name>E8R5K0_ISOPI</name>
<dbReference type="STRING" id="575540.Isop_1162"/>
<feature type="compositionally biased region" description="Pro residues" evidence="1">
    <location>
        <begin position="1"/>
        <end position="14"/>
    </location>
</feature>
<dbReference type="OrthoDB" id="9801609at2"/>
<dbReference type="Pfam" id="PF00534">
    <property type="entry name" value="Glycos_transf_1"/>
    <property type="match status" value="1"/>
</dbReference>
<dbReference type="InterPro" id="IPR001296">
    <property type="entry name" value="Glyco_trans_1"/>
</dbReference>
<keyword evidence="4" id="KW-1185">Reference proteome</keyword>
<keyword evidence="3" id="KW-0808">Transferase</keyword>
<dbReference type="HOGENOM" id="CLU_041001_0_0_0"/>
<accession>E8R5K0</accession>
<dbReference type="eggNOG" id="COG0438">
    <property type="taxonomic scope" value="Bacteria"/>
</dbReference>
<dbReference type="Proteomes" id="UP000008631">
    <property type="component" value="Chromosome"/>
</dbReference>
<evidence type="ECO:0000313" key="3">
    <source>
        <dbReference type="EMBL" id="ADV61749.1"/>
    </source>
</evidence>
<dbReference type="PANTHER" id="PTHR45947">
    <property type="entry name" value="SULFOQUINOVOSYL TRANSFERASE SQD2"/>
    <property type="match status" value="1"/>
</dbReference>
<dbReference type="SUPFAM" id="SSF53756">
    <property type="entry name" value="UDP-Glycosyltransferase/glycogen phosphorylase"/>
    <property type="match status" value="1"/>
</dbReference>
<dbReference type="GO" id="GO:0016757">
    <property type="term" value="F:glycosyltransferase activity"/>
    <property type="evidence" value="ECO:0007669"/>
    <property type="project" value="InterPro"/>
</dbReference>
<dbReference type="RefSeq" id="WP_013564038.1">
    <property type="nucleotide sequence ID" value="NC_014962.1"/>
</dbReference>
<dbReference type="KEGG" id="ipa:Isop_1162"/>